<protein>
    <recommendedName>
        <fullName evidence="10">Type II secretion system protein L</fullName>
        <shortName evidence="10">T2SS protein L</shortName>
    </recommendedName>
</protein>
<dbReference type="PIRSF" id="PIRSF015761">
    <property type="entry name" value="Protein_L"/>
    <property type="match status" value="1"/>
</dbReference>
<evidence type="ECO:0000256" key="1">
    <source>
        <dbReference type="ARBA" id="ARBA00004377"/>
    </source>
</evidence>
<evidence type="ECO:0000256" key="7">
    <source>
        <dbReference type="ARBA" id="ARBA00022927"/>
    </source>
</evidence>
<proteinExistence type="inferred from homology"/>
<comment type="subcellular location">
    <subcellularLocation>
        <location evidence="1">Cell inner membrane</location>
        <topology evidence="1">Single-pass membrane protein</topology>
    </subcellularLocation>
</comment>
<comment type="function">
    <text evidence="10">Inner membrane component of the type II secretion system required for the energy-dependent secretion of extracellular factors such as proteases and toxins from the periplasm.</text>
</comment>
<dbReference type="NCBIfam" id="TIGR01709">
    <property type="entry name" value="typeII_sec_gspL"/>
    <property type="match status" value="1"/>
</dbReference>
<evidence type="ECO:0000259" key="11">
    <source>
        <dbReference type="Pfam" id="PF05134"/>
    </source>
</evidence>
<feature type="domain" description="GspL cytoplasmic actin-ATPase-like" evidence="11">
    <location>
        <begin position="22"/>
        <end position="180"/>
    </location>
</feature>
<evidence type="ECO:0000256" key="8">
    <source>
        <dbReference type="ARBA" id="ARBA00022989"/>
    </source>
</evidence>
<feature type="domain" description="GspL periplasmic" evidence="12">
    <location>
        <begin position="232"/>
        <end position="360"/>
    </location>
</feature>
<dbReference type="Gene3D" id="3.30.420.380">
    <property type="match status" value="1"/>
</dbReference>
<dbReference type="Pfam" id="PF05134">
    <property type="entry name" value="T2SSL"/>
    <property type="match status" value="1"/>
</dbReference>
<dbReference type="InterPro" id="IPR024230">
    <property type="entry name" value="GspL_cyto_dom"/>
</dbReference>
<comment type="similarity">
    <text evidence="2 10">Belongs to the GSP L family.</text>
</comment>
<reference evidence="14" key="1">
    <citation type="journal article" date="2019" name="Int. J. Syst. Evol. Microbiol.">
        <title>The Global Catalogue of Microorganisms (GCM) 10K type strain sequencing project: providing services to taxonomists for standard genome sequencing and annotation.</title>
        <authorList>
            <consortium name="The Broad Institute Genomics Platform"/>
            <consortium name="The Broad Institute Genome Sequencing Center for Infectious Disease"/>
            <person name="Wu L."/>
            <person name="Ma J."/>
        </authorList>
    </citation>
    <scope>NUCLEOTIDE SEQUENCE [LARGE SCALE GENOMIC DNA]</scope>
    <source>
        <strain evidence="14">KCTC 42953</strain>
    </source>
</reference>
<evidence type="ECO:0000256" key="5">
    <source>
        <dbReference type="ARBA" id="ARBA00022519"/>
    </source>
</evidence>
<sequence>MAKNHILRVNAEGQPVGLYHYDAQSNSCQSTQVSQWSDQVLKKPGLTVLVPAQWVYQTQTQVASKNEEILKKSIPFAVEEELSNELEDNFFAFRQNQDGTQQVVAIHKSPLKQLHQDITDQQLDIRHIYSEHAWIPGTEDTTHVWQEGDSSLVRFGLNQAMVVPTEQLEQLIPVFATEHKKVITNQAIVLPGYQVEESLTETICARHVVDVDHLGLWVDELQKENTENKQFSWRLVGWLTLALLSSWLGIRLYQLNQLRNQIETIKQQQQRILIQAFPDAAAVELNDPYAALNSRLQLASGQNNQSSTILLDAVHGIGQVVQQQQQIQLKGLRLSNGVLEIQIAAPTMSSINQFHQALQATTPAYRVLIGVNELGDDNVFKSILTMEAR</sequence>
<name>A0ABV7J8B3_9GAMM</name>
<dbReference type="InterPro" id="IPR043129">
    <property type="entry name" value="ATPase_NBD"/>
</dbReference>
<dbReference type="Proteomes" id="UP001595533">
    <property type="component" value="Unassembled WGS sequence"/>
</dbReference>
<dbReference type="InterPro" id="IPR025691">
    <property type="entry name" value="GspL_pp_dom"/>
</dbReference>
<evidence type="ECO:0000256" key="2">
    <source>
        <dbReference type="ARBA" id="ARBA00005318"/>
    </source>
</evidence>
<dbReference type="EMBL" id="JBHRTS010000004">
    <property type="protein sequence ID" value="MFC3194359.1"/>
    <property type="molecule type" value="Genomic_DNA"/>
</dbReference>
<keyword evidence="4" id="KW-1003">Cell membrane</keyword>
<evidence type="ECO:0000256" key="4">
    <source>
        <dbReference type="ARBA" id="ARBA00022475"/>
    </source>
</evidence>
<keyword evidence="14" id="KW-1185">Reference proteome</keyword>
<dbReference type="Pfam" id="PF12693">
    <property type="entry name" value="GspL_C"/>
    <property type="match status" value="1"/>
</dbReference>
<comment type="caution">
    <text evidence="13">The sequence shown here is derived from an EMBL/GenBank/DDBJ whole genome shotgun (WGS) entry which is preliminary data.</text>
</comment>
<keyword evidence="7 10" id="KW-0653">Protein transport</keyword>
<gene>
    <name evidence="13" type="primary">gspL</name>
    <name evidence="13" type="ORF">ACFODZ_08920</name>
</gene>
<evidence type="ECO:0000256" key="9">
    <source>
        <dbReference type="ARBA" id="ARBA00023136"/>
    </source>
</evidence>
<evidence type="ECO:0000256" key="10">
    <source>
        <dbReference type="PIRNR" id="PIRNR015761"/>
    </source>
</evidence>
<evidence type="ECO:0000256" key="3">
    <source>
        <dbReference type="ARBA" id="ARBA00022448"/>
    </source>
</evidence>
<evidence type="ECO:0000256" key="6">
    <source>
        <dbReference type="ARBA" id="ARBA00022692"/>
    </source>
</evidence>
<keyword evidence="5" id="KW-0997">Cell inner membrane</keyword>
<organism evidence="13 14">
    <name type="scientific">Marinicella sediminis</name>
    <dbReference type="NCBI Taxonomy" id="1792834"/>
    <lineage>
        <taxon>Bacteria</taxon>
        <taxon>Pseudomonadati</taxon>
        <taxon>Pseudomonadota</taxon>
        <taxon>Gammaproteobacteria</taxon>
        <taxon>Lysobacterales</taxon>
        <taxon>Marinicellaceae</taxon>
        <taxon>Marinicella</taxon>
    </lineage>
</organism>
<evidence type="ECO:0000259" key="12">
    <source>
        <dbReference type="Pfam" id="PF12693"/>
    </source>
</evidence>
<keyword evidence="8" id="KW-1133">Transmembrane helix</keyword>
<keyword evidence="6" id="KW-0812">Transmembrane</keyword>
<dbReference type="InterPro" id="IPR007812">
    <property type="entry name" value="T2SS_protein-GspL"/>
</dbReference>
<dbReference type="SUPFAM" id="SSF53067">
    <property type="entry name" value="Actin-like ATPase domain"/>
    <property type="match status" value="1"/>
</dbReference>
<dbReference type="RefSeq" id="WP_077411048.1">
    <property type="nucleotide sequence ID" value="NZ_JBHRTS010000004.1"/>
</dbReference>
<evidence type="ECO:0000313" key="13">
    <source>
        <dbReference type="EMBL" id="MFC3194359.1"/>
    </source>
</evidence>
<accession>A0ABV7J8B3</accession>
<keyword evidence="3 10" id="KW-0813">Transport</keyword>
<evidence type="ECO:0000313" key="14">
    <source>
        <dbReference type="Proteomes" id="UP001595533"/>
    </source>
</evidence>
<keyword evidence="9" id="KW-0472">Membrane</keyword>